<dbReference type="InterPro" id="IPR050748">
    <property type="entry name" value="Glycosyltrans_8_dom-fam"/>
</dbReference>
<dbReference type="GO" id="GO:0046872">
    <property type="term" value="F:metal ion binding"/>
    <property type="evidence" value="ECO:0007669"/>
    <property type="project" value="UniProtKB-KW"/>
</dbReference>
<reference evidence="4" key="1">
    <citation type="journal article" date="2014" name="Int. J. Syst. Evol. Microbiol.">
        <title>Complete genome sequence of Corynebacterium casei LMG S-19264T (=DSM 44701T), isolated from a smear-ripened cheese.</title>
        <authorList>
            <consortium name="US DOE Joint Genome Institute (JGI-PGF)"/>
            <person name="Walter F."/>
            <person name="Albersmeier A."/>
            <person name="Kalinowski J."/>
            <person name="Ruckert C."/>
        </authorList>
    </citation>
    <scope>NUCLEOTIDE SEQUENCE</scope>
    <source>
        <strain evidence="4">CGMCC 1.15320</strain>
    </source>
</reference>
<evidence type="ECO:0000256" key="3">
    <source>
        <dbReference type="ARBA" id="ARBA00022723"/>
    </source>
</evidence>
<dbReference type="InterPro" id="IPR029044">
    <property type="entry name" value="Nucleotide-diphossugar_trans"/>
</dbReference>
<name>A0A916S4K3_9HYPH</name>
<dbReference type="AlphaFoldDB" id="A0A916S4K3"/>
<gene>
    <name evidence="4" type="ORF">GCM10011385_39230</name>
</gene>
<dbReference type="InterPro" id="IPR002495">
    <property type="entry name" value="Glyco_trans_8"/>
</dbReference>
<dbReference type="CDD" id="cd04194">
    <property type="entry name" value="GT8_A4GalT_like"/>
    <property type="match status" value="1"/>
</dbReference>
<organism evidence="4 5">
    <name type="scientific">Nitratireductor aestuarii</name>
    <dbReference type="NCBI Taxonomy" id="1735103"/>
    <lineage>
        <taxon>Bacteria</taxon>
        <taxon>Pseudomonadati</taxon>
        <taxon>Pseudomonadota</taxon>
        <taxon>Alphaproteobacteria</taxon>
        <taxon>Hyphomicrobiales</taxon>
        <taxon>Phyllobacteriaceae</taxon>
        <taxon>Nitratireductor</taxon>
    </lineage>
</organism>
<dbReference type="Proteomes" id="UP000636264">
    <property type="component" value="Unassembled WGS sequence"/>
</dbReference>
<sequence>MVDRMMIACAVDEPYAEMAGVMLRSLALNGDVRDIPVYLIGDGLSVETVEDLRACANDLHFQFIDLAAMRESIGHLPVSFYNAAIYIRLLLADLIAGDGRMLYLDSDILIHRPIRELLQTPLEGNLAGAVIDGGKPQVHAMANARLGRTEDAPYFNSGVLMFDLQTWREHGIGHQCIRTAQARNDYWPDQDALNIVLDGKIKPLHAKWNLFSTEPLPRDVCEAGHILHFIPDKPTSENCRHPMFEDYLAIRATTPWRDRPFTSSVRQRRVDQLARMVAERVRRKRIDPEA</sequence>
<dbReference type="SUPFAM" id="SSF53448">
    <property type="entry name" value="Nucleotide-diphospho-sugar transferases"/>
    <property type="match status" value="1"/>
</dbReference>
<keyword evidence="3" id="KW-0479">Metal-binding</keyword>
<keyword evidence="1" id="KW-0328">Glycosyltransferase</keyword>
<dbReference type="PANTHER" id="PTHR13778:SF47">
    <property type="entry name" value="LIPOPOLYSACCHARIDE 1,3-GALACTOSYLTRANSFERASE"/>
    <property type="match status" value="1"/>
</dbReference>
<dbReference type="GO" id="GO:0016757">
    <property type="term" value="F:glycosyltransferase activity"/>
    <property type="evidence" value="ECO:0007669"/>
    <property type="project" value="UniProtKB-KW"/>
</dbReference>
<reference evidence="4" key="2">
    <citation type="submission" date="2020-09" db="EMBL/GenBank/DDBJ databases">
        <authorList>
            <person name="Sun Q."/>
            <person name="Zhou Y."/>
        </authorList>
    </citation>
    <scope>NUCLEOTIDE SEQUENCE</scope>
    <source>
        <strain evidence="4">CGMCC 1.15320</strain>
    </source>
</reference>
<dbReference type="EMBL" id="BMIF01000019">
    <property type="protein sequence ID" value="GGA81122.1"/>
    <property type="molecule type" value="Genomic_DNA"/>
</dbReference>
<evidence type="ECO:0000256" key="1">
    <source>
        <dbReference type="ARBA" id="ARBA00022676"/>
    </source>
</evidence>
<dbReference type="PANTHER" id="PTHR13778">
    <property type="entry name" value="GLYCOSYLTRANSFERASE 8 DOMAIN-CONTAINING PROTEIN"/>
    <property type="match status" value="1"/>
</dbReference>
<evidence type="ECO:0000313" key="5">
    <source>
        <dbReference type="Proteomes" id="UP000636264"/>
    </source>
</evidence>
<evidence type="ECO:0000313" key="4">
    <source>
        <dbReference type="EMBL" id="GGA81122.1"/>
    </source>
</evidence>
<keyword evidence="5" id="KW-1185">Reference proteome</keyword>
<proteinExistence type="predicted"/>
<comment type="caution">
    <text evidence="4">The sequence shown here is derived from an EMBL/GenBank/DDBJ whole genome shotgun (WGS) entry which is preliminary data.</text>
</comment>
<dbReference type="Gene3D" id="3.90.550.10">
    <property type="entry name" value="Spore Coat Polysaccharide Biosynthesis Protein SpsA, Chain A"/>
    <property type="match status" value="1"/>
</dbReference>
<dbReference type="Pfam" id="PF01501">
    <property type="entry name" value="Glyco_transf_8"/>
    <property type="match status" value="1"/>
</dbReference>
<evidence type="ECO:0000256" key="2">
    <source>
        <dbReference type="ARBA" id="ARBA00022679"/>
    </source>
</evidence>
<accession>A0A916S4K3</accession>
<dbReference type="RefSeq" id="WP_188722819.1">
    <property type="nucleotide sequence ID" value="NZ_BMIF01000019.1"/>
</dbReference>
<protein>
    <submittedName>
        <fullName evidence="4">Glycosyl transferase family 8</fullName>
    </submittedName>
</protein>
<keyword evidence="2 4" id="KW-0808">Transferase</keyword>